<dbReference type="EMBL" id="ML996702">
    <property type="protein sequence ID" value="KAF2397880.1"/>
    <property type="molecule type" value="Genomic_DNA"/>
</dbReference>
<gene>
    <name evidence="2" type="ORF">EJ06DRAFT_523760</name>
</gene>
<name>A0A6G1HPD8_9PEZI</name>
<accession>A0A6G1HPD8</accession>
<dbReference type="AlphaFoldDB" id="A0A6G1HPD8"/>
<organism evidence="2 3">
    <name type="scientific">Trichodelitschia bisporula</name>
    <dbReference type="NCBI Taxonomy" id="703511"/>
    <lineage>
        <taxon>Eukaryota</taxon>
        <taxon>Fungi</taxon>
        <taxon>Dikarya</taxon>
        <taxon>Ascomycota</taxon>
        <taxon>Pezizomycotina</taxon>
        <taxon>Dothideomycetes</taxon>
        <taxon>Dothideomycetes incertae sedis</taxon>
        <taxon>Phaeotrichales</taxon>
        <taxon>Phaeotrichaceae</taxon>
        <taxon>Trichodelitschia</taxon>
    </lineage>
</organism>
<keyword evidence="3" id="KW-1185">Reference proteome</keyword>
<feature type="compositionally biased region" description="Acidic residues" evidence="1">
    <location>
        <begin position="84"/>
        <end position="100"/>
    </location>
</feature>
<evidence type="ECO:0000313" key="2">
    <source>
        <dbReference type="EMBL" id="KAF2397880.1"/>
    </source>
</evidence>
<protein>
    <submittedName>
        <fullName evidence="2">Uncharacterized protein</fullName>
    </submittedName>
</protein>
<dbReference type="Proteomes" id="UP000799640">
    <property type="component" value="Unassembled WGS sequence"/>
</dbReference>
<feature type="region of interest" description="Disordered" evidence="1">
    <location>
        <begin position="68"/>
        <end position="107"/>
    </location>
</feature>
<proteinExistence type="predicted"/>
<evidence type="ECO:0000313" key="3">
    <source>
        <dbReference type="Proteomes" id="UP000799640"/>
    </source>
</evidence>
<evidence type="ECO:0000256" key="1">
    <source>
        <dbReference type="SAM" id="MobiDB-lite"/>
    </source>
</evidence>
<sequence>MARIVRRQRMPIHIYERPAAVSDYNENTRSDRKQSLVKGTFGEDGDIRLLSAPAFMFDVCAASHLPHELYSSGTTGGKPRMSEENDDNGDDNVDDEDNDGDKDRDND</sequence>
<reference evidence="2" key="1">
    <citation type="journal article" date="2020" name="Stud. Mycol.">
        <title>101 Dothideomycetes genomes: a test case for predicting lifestyles and emergence of pathogens.</title>
        <authorList>
            <person name="Haridas S."/>
            <person name="Albert R."/>
            <person name="Binder M."/>
            <person name="Bloem J."/>
            <person name="Labutti K."/>
            <person name="Salamov A."/>
            <person name="Andreopoulos B."/>
            <person name="Baker S."/>
            <person name="Barry K."/>
            <person name="Bills G."/>
            <person name="Bluhm B."/>
            <person name="Cannon C."/>
            <person name="Castanera R."/>
            <person name="Culley D."/>
            <person name="Daum C."/>
            <person name="Ezra D."/>
            <person name="Gonzalez J."/>
            <person name="Henrissat B."/>
            <person name="Kuo A."/>
            <person name="Liang C."/>
            <person name="Lipzen A."/>
            <person name="Lutzoni F."/>
            <person name="Magnuson J."/>
            <person name="Mondo S."/>
            <person name="Nolan M."/>
            <person name="Ohm R."/>
            <person name="Pangilinan J."/>
            <person name="Park H.-J."/>
            <person name="Ramirez L."/>
            <person name="Alfaro M."/>
            <person name="Sun H."/>
            <person name="Tritt A."/>
            <person name="Yoshinaga Y."/>
            <person name="Zwiers L.-H."/>
            <person name="Turgeon B."/>
            <person name="Goodwin S."/>
            <person name="Spatafora J."/>
            <person name="Crous P."/>
            <person name="Grigoriev I."/>
        </authorList>
    </citation>
    <scope>NUCLEOTIDE SEQUENCE</scope>
    <source>
        <strain evidence="2">CBS 262.69</strain>
    </source>
</reference>